<dbReference type="SUPFAM" id="SSF55811">
    <property type="entry name" value="Nudix"/>
    <property type="match status" value="1"/>
</dbReference>
<dbReference type="PROSITE" id="PS51462">
    <property type="entry name" value="NUDIX"/>
    <property type="match status" value="1"/>
</dbReference>
<dbReference type="RefSeq" id="WP_276094130.1">
    <property type="nucleotide sequence ID" value="NZ_JARJBC010000009.1"/>
</dbReference>
<dbReference type="PANTHER" id="PTHR43736">
    <property type="entry name" value="ADP-RIBOSE PYROPHOSPHATASE"/>
    <property type="match status" value="1"/>
</dbReference>
<gene>
    <name evidence="3" type="ORF">P3G67_16145</name>
</gene>
<keyword evidence="4" id="KW-1185">Reference proteome</keyword>
<dbReference type="InterPro" id="IPR000086">
    <property type="entry name" value="NUDIX_hydrolase_dom"/>
</dbReference>
<proteinExistence type="inferred from homology"/>
<accession>A0ABT5ZLP0</accession>
<dbReference type="PANTHER" id="PTHR43736:SF1">
    <property type="entry name" value="DIHYDRONEOPTERIN TRIPHOSPHATE DIPHOSPHATASE"/>
    <property type="match status" value="1"/>
</dbReference>
<feature type="domain" description="Nudix hydrolase" evidence="2">
    <location>
        <begin position="46"/>
        <end position="181"/>
    </location>
</feature>
<dbReference type="Gene3D" id="3.90.79.10">
    <property type="entry name" value="Nucleoside Triphosphate Pyrophosphohydrolase"/>
    <property type="match status" value="1"/>
</dbReference>
<sequence>MAITADHIRATVTAYLNDHPEEKDDLAKVLALLNAGADVTSRKEFRGHATAGAILVNGEGEALFIHHVALDKWLTPGGHLEAEDTSLADAARRELTEETGISPTAVTLVGESPVHIDVHPIPANDAKGEPDHQHIDFRFVFRTAARDTVTLQEEEVSGFTWRGVDAITDDRLRARVGGVLR</sequence>
<evidence type="ECO:0000256" key="1">
    <source>
        <dbReference type="ARBA" id="ARBA00005582"/>
    </source>
</evidence>
<dbReference type="CDD" id="cd03674">
    <property type="entry name" value="NUDIX_Hydrolase"/>
    <property type="match status" value="1"/>
</dbReference>
<dbReference type="Proteomes" id="UP001216579">
    <property type="component" value="Unassembled WGS sequence"/>
</dbReference>
<dbReference type="Pfam" id="PF00293">
    <property type="entry name" value="NUDIX"/>
    <property type="match status" value="1"/>
</dbReference>
<reference evidence="3 4" key="1">
    <citation type="submission" date="2023-03" db="EMBL/GenBank/DDBJ databases">
        <title>Draft genome sequence of Streptomyces sp. RB6PN23 isolated from peat swamp forest in Thailand.</title>
        <authorList>
            <person name="Klaysubun C."/>
            <person name="Duangmal K."/>
        </authorList>
    </citation>
    <scope>NUCLEOTIDE SEQUENCE [LARGE SCALE GENOMIC DNA]</scope>
    <source>
        <strain evidence="3 4">RB6PN23</strain>
    </source>
</reference>
<evidence type="ECO:0000313" key="3">
    <source>
        <dbReference type="EMBL" id="MDF3290747.1"/>
    </source>
</evidence>
<evidence type="ECO:0000313" key="4">
    <source>
        <dbReference type="Proteomes" id="UP001216579"/>
    </source>
</evidence>
<dbReference type="InterPro" id="IPR015797">
    <property type="entry name" value="NUDIX_hydrolase-like_dom_sf"/>
</dbReference>
<protein>
    <submittedName>
        <fullName evidence="3">NUDIX domain-containing protein</fullName>
    </submittedName>
</protein>
<organism evidence="3 4">
    <name type="scientific">Streptomyces silvisoli</name>
    <dbReference type="NCBI Taxonomy" id="3034235"/>
    <lineage>
        <taxon>Bacteria</taxon>
        <taxon>Bacillati</taxon>
        <taxon>Actinomycetota</taxon>
        <taxon>Actinomycetes</taxon>
        <taxon>Kitasatosporales</taxon>
        <taxon>Streptomycetaceae</taxon>
        <taxon>Streptomyces</taxon>
    </lineage>
</organism>
<evidence type="ECO:0000259" key="2">
    <source>
        <dbReference type="PROSITE" id="PS51462"/>
    </source>
</evidence>
<name>A0ABT5ZLP0_9ACTN</name>
<comment type="caution">
    <text evidence="3">The sequence shown here is derived from an EMBL/GenBank/DDBJ whole genome shotgun (WGS) entry which is preliminary data.</text>
</comment>
<comment type="similarity">
    <text evidence="1">Belongs to the Nudix hydrolase family.</text>
</comment>
<dbReference type="EMBL" id="JARJBC010000009">
    <property type="protein sequence ID" value="MDF3290747.1"/>
    <property type="molecule type" value="Genomic_DNA"/>
</dbReference>